<sequence>MTSSEIVECRADMAAAATSVREILQALTAVPALFGDHTWQGPAADRWAAGWNARKTQLTRLFDAVLAEQPHLIARVEEAERRKAAS</sequence>
<gene>
    <name evidence="1" type="ORF">FLX08_16590</name>
</gene>
<reference evidence="1 2" key="1">
    <citation type="submission" date="2019-07" db="EMBL/GenBank/DDBJ databases">
        <title>Microbispora hainanensis DSM 45428.</title>
        <authorList>
            <person name="Thawai C."/>
        </authorList>
    </citation>
    <scope>NUCLEOTIDE SEQUENCE [LARGE SCALE GENOMIC DNA]</scope>
    <source>
        <strain evidence="1 2">DSM 45428</strain>
    </source>
</reference>
<dbReference type="Proteomes" id="UP000316541">
    <property type="component" value="Unassembled WGS sequence"/>
</dbReference>
<proteinExistence type="predicted"/>
<protein>
    <submittedName>
        <fullName evidence="1">Uncharacterized protein</fullName>
    </submittedName>
</protein>
<name>A0A544YTV8_9ACTN</name>
<accession>A0A544YTV8</accession>
<dbReference type="EMBL" id="VIRM01000018">
    <property type="protein sequence ID" value="TQS20193.1"/>
    <property type="molecule type" value="Genomic_DNA"/>
</dbReference>
<comment type="caution">
    <text evidence="1">The sequence shown here is derived from an EMBL/GenBank/DDBJ whole genome shotgun (WGS) entry which is preliminary data.</text>
</comment>
<dbReference type="AlphaFoldDB" id="A0A544YTV8"/>
<evidence type="ECO:0000313" key="1">
    <source>
        <dbReference type="EMBL" id="TQS20193.1"/>
    </source>
</evidence>
<dbReference type="RefSeq" id="WP_142619757.1">
    <property type="nucleotide sequence ID" value="NZ_VIRM01000018.1"/>
</dbReference>
<dbReference type="InterPro" id="IPR036689">
    <property type="entry name" value="ESAT-6-like_sf"/>
</dbReference>
<evidence type="ECO:0000313" key="2">
    <source>
        <dbReference type="Proteomes" id="UP000316541"/>
    </source>
</evidence>
<dbReference type="SUPFAM" id="SSF140453">
    <property type="entry name" value="EsxAB dimer-like"/>
    <property type="match status" value="1"/>
</dbReference>
<organism evidence="1 2">
    <name type="scientific">Microbispora hainanensis</name>
    <dbReference type="NCBI Taxonomy" id="568844"/>
    <lineage>
        <taxon>Bacteria</taxon>
        <taxon>Bacillati</taxon>
        <taxon>Actinomycetota</taxon>
        <taxon>Actinomycetes</taxon>
        <taxon>Streptosporangiales</taxon>
        <taxon>Streptosporangiaceae</taxon>
        <taxon>Microbispora</taxon>
    </lineage>
</organism>